<evidence type="ECO:0000256" key="5">
    <source>
        <dbReference type="ARBA" id="ARBA00022692"/>
    </source>
</evidence>
<dbReference type="InterPro" id="IPR000620">
    <property type="entry name" value="EamA_dom"/>
</dbReference>
<feature type="transmembrane region" description="Helical" evidence="8">
    <location>
        <begin position="273"/>
        <end position="293"/>
    </location>
</feature>
<dbReference type="NCBIfam" id="TIGR00688">
    <property type="entry name" value="rarD"/>
    <property type="match status" value="1"/>
</dbReference>
<dbReference type="InterPro" id="IPR037185">
    <property type="entry name" value="EmrE-like"/>
</dbReference>
<dbReference type="GO" id="GO:0005886">
    <property type="term" value="C:plasma membrane"/>
    <property type="evidence" value="ECO:0007669"/>
    <property type="project" value="UniProtKB-SubCell"/>
</dbReference>
<evidence type="ECO:0000256" key="6">
    <source>
        <dbReference type="ARBA" id="ARBA00022989"/>
    </source>
</evidence>
<evidence type="ECO:0000256" key="2">
    <source>
        <dbReference type="ARBA" id="ARBA00007362"/>
    </source>
</evidence>
<feature type="transmembrane region" description="Helical" evidence="8">
    <location>
        <begin position="37"/>
        <end position="59"/>
    </location>
</feature>
<accession>A0A238JWA2</accession>
<feature type="transmembrane region" description="Helical" evidence="8">
    <location>
        <begin position="98"/>
        <end position="119"/>
    </location>
</feature>
<feature type="transmembrane region" description="Helical" evidence="8">
    <location>
        <begin position="7"/>
        <end position="25"/>
    </location>
</feature>
<dbReference type="Proteomes" id="UP000202922">
    <property type="component" value="Unassembled WGS sequence"/>
</dbReference>
<protein>
    <submittedName>
        <fullName evidence="10">EamA-like transporter family protein</fullName>
    </submittedName>
</protein>
<sequence length="314" mass="33175">MSEAVKGMLAVMASYTIWGLSPIYYKLVDHVPALEVLAHRTIWTLVMFAIVLAIQGRLGVLRAALSNGPQLGFVALASGLISLNWLLFIFAIQSGQTVQASIGYYIFPLIAVLFGVFFFKEHLNAVRGLSVAIAAGAVLVLSVGLGSAPWLSLALAVSFALYGVVKKKVAAGPVVSVTAEVVLVAPLALVWLVGAATQGWSGMAGVQGGLFGASLSDTLLLPLSGLLTGVPLMLFAYASKRITLTTIGLGQYYNSSMQFAVAVLVFGEVVTRWHAIALPAIWLALAIYFYDVVRQERAVRRASVNAGTSSTTVT</sequence>
<keyword evidence="7 8" id="KW-0472">Membrane</keyword>
<comment type="similarity">
    <text evidence="2">Belongs to the EamA transporter family.</text>
</comment>
<feature type="transmembrane region" description="Helical" evidence="8">
    <location>
        <begin position="126"/>
        <end position="143"/>
    </location>
</feature>
<reference evidence="11" key="1">
    <citation type="submission" date="2017-05" db="EMBL/GenBank/DDBJ databases">
        <authorList>
            <person name="Rodrigo-Torres L."/>
            <person name="Arahal R. D."/>
            <person name="Lucena T."/>
        </authorList>
    </citation>
    <scope>NUCLEOTIDE SEQUENCE [LARGE SCALE GENOMIC DNA]</scope>
    <source>
        <strain evidence="11">CECT 8621</strain>
    </source>
</reference>
<organism evidence="10 11">
    <name type="scientific">Actibacterium lipolyticum</name>
    <dbReference type="NCBI Taxonomy" id="1524263"/>
    <lineage>
        <taxon>Bacteria</taxon>
        <taxon>Pseudomonadati</taxon>
        <taxon>Pseudomonadota</taxon>
        <taxon>Alphaproteobacteria</taxon>
        <taxon>Rhodobacterales</taxon>
        <taxon>Roseobacteraceae</taxon>
        <taxon>Actibacterium</taxon>
    </lineage>
</organism>
<evidence type="ECO:0000256" key="3">
    <source>
        <dbReference type="ARBA" id="ARBA00022448"/>
    </source>
</evidence>
<proteinExistence type="inferred from homology"/>
<evidence type="ECO:0000313" key="10">
    <source>
        <dbReference type="EMBL" id="SMX34444.1"/>
    </source>
</evidence>
<dbReference type="EMBL" id="FXYE01000001">
    <property type="protein sequence ID" value="SMX34444.1"/>
    <property type="molecule type" value="Genomic_DNA"/>
</dbReference>
<dbReference type="OrthoDB" id="369870at2"/>
<feature type="transmembrane region" description="Helical" evidence="8">
    <location>
        <begin position="149"/>
        <end position="165"/>
    </location>
</feature>
<feature type="domain" description="EamA" evidence="9">
    <location>
        <begin position="6"/>
        <end position="142"/>
    </location>
</feature>
<dbReference type="AlphaFoldDB" id="A0A238JWA2"/>
<comment type="subcellular location">
    <subcellularLocation>
        <location evidence="1">Cell membrane</location>
        <topology evidence="1">Multi-pass membrane protein</topology>
    </subcellularLocation>
</comment>
<keyword evidence="11" id="KW-1185">Reference proteome</keyword>
<feature type="transmembrane region" description="Helical" evidence="8">
    <location>
        <begin position="250"/>
        <end position="267"/>
    </location>
</feature>
<dbReference type="Pfam" id="PF00892">
    <property type="entry name" value="EamA"/>
    <property type="match status" value="1"/>
</dbReference>
<keyword evidence="5 8" id="KW-0812">Transmembrane</keyword>
<keyword evidence="4" id="KW-1003">Cell membrane</keyword>
<dbReference type="SUPFAM" id="SSF103481">
    <property type="entry name" value="Multidrug resistance efflux transporter EmrE"/>
    <property type="match status" value="2"/>
</dbReference>
<evidence type="ECO:0000256" key="4">
    <source>
        <dbReference type="ARBA" id="ARBA00022475"/>
    </source>
</evidence>
<keyword evidence="3" id="KW-0813">Transport</keyword>
<evidence type="ECO:0000256" key="7">
    <source>
        <dbReference type="ARBA" id="ARBA00023136"/>
    </source>
</evidence>
<feature type="transmembrane region" description="Helical" evidence="8">
    <location>
        <begin position="177"/>
        <end position="199"/>
    </location>
</feature>
<evidence type="ECO:0000256" key="1">
    <source>
        <dbReference type="ARBA" id="ARBA00004651"/>
    </source>
</evidence>
<feature type="transmembrane region" description="Helical" evidence="8">
    <location>
        <begin position="71"/>
        <end position="92"/>
    </location>
</feature>
<feature type="transmembrane region" description="Helical" evidence="8">
    <location>
        <begin position="219"/>
        <end position="238"/>
    </location>
</feature>
<evidence type="ECO:0000256" key="8">
    <source>
        <dbReference type="SAM" id="Phobius"/>
    </source>
</evidence>
<keyword evidence="6 8" id="KW-1133">Transmembrane helix</keyword>
<gene>
    <name evidence="10" type="ORF">COL8621_01312</name>
</gene>
<dbReference type="RefSeq" id="WP_093966444.1">
    <property type="nucleotide sequence ID" value="NZ_FXYE01000001.1"/>
</dbReference>
<evidence type="ECO:0000313" key="11">
    <source>
        <dbReference type="Proteomes" id="UP000202922"/>
    </source>
</evidence>
<name>A0A238JWA2_9RHOB</name>
<evidence type="ECO:0000259" key="9">
    <source>
        <dbReference type="Pfam" id="PF00892"/>
    </source>
</evidence>
<dbReference type="InterPro" id="IPR004626">
    <property type="entry name" value="RarD"/>
</dbReference>